<protein>
    <submittedName>
        <fullName evidence="2">YbaN family protein</fullName>
    </submittedName>
</protein>
<dbReference type="PANTHER" id="PTHR35813">
    <property type="entry name" value="INNER MEMBRANE PROTEIN YBAN"/>
    <property type="match status" value="1"/>
</dbReference>
<dbReference type="PANTHER" id="PTHR35813:SF1">
    <property type="entry name" value="INNER MEMBRANE PROTEIN YBAN"/>
    <property type="match status" value="1"/>
</dbReference>
<keyword evidence="1" id="KW-0472">Membrane</keyword>
<reference evidence="2 3" key="1">
    <citation type="submission" date="2020-08" db="EMBL/GenBank/DDBJ databases">
        <title>Novel species isolated from subtropical streams in China.</title>
        <authorList>
            <person name="Lu H."/>
        </authorList>
    </citation>
    <scope>NUCLEOTIDE SEQUENCE [LARGE SCALE GENOMIC DNA]</scope>
    <source>
        <strain evidence="2 3">KACC 16656</strain>
    </source>
</reference>
<gene>
    <name evidence="2" type="ORF">H8K52_10010</name>
</gene>
<dbReference type="Proteomes" id="UP000648257">
    <property type="component" value="Unassembled WGS sequence"/>
</dbReference>
<proteinExistence type="predicted"/>
<evidence type="ECO:0000313" key="2">
    <source>
        <dbReference type="EMBL" id="MBC3807677.1"/>
    </source>
</evidence>
<keyword evidence="1" id="KW-0812">Transmembrane</keyword>
<sequence length="128" mass="14461">MSRYLALLLACLCLILANIGIVLPGLPTVPFLLLAAWFSARSSPRLHQWLHRHAVFGKLLVDWETNKSISRRSKVIAVLMLLLSYAVMLFRVEHVWLLISVALLFLAIATFLISRPEPNRSDKSDKSP</sequence>
<accession>A0ABR6X428</accession>
<organism evidence="2 3">
    <name type="scientific">Undibacterium seohonense</name>
    <dbReference type="NCBI Taxonomy" id="1344950"/>
    <lineage>
        <taxon>Bacteria</taxon>
        <taxon>Pseudomonadati</taxon>
        <taxon>Pseudomonadota</taxon>
        <taxon>Betaproteobacteria</taxon>
        <taxon>Burkholderiales</taxon>
        <taxon>Oxalobacteraceae</taxon>
        <taxon>Undibacterium</taxon>
    </lineage>
</organism>
<keyword evidence="3" id="KW-1185">Reference proteome</keyword>
<evidence type="ECO:0000256" key="1">
    <source>
        <dbReference type="SAM" id="Phobius"/>
    </source>
</evidence>
<keyword evidence="1" id="KW-1133">Transmembrane helix</keyword>
<comment type="caution">
    <text evidence="2">The sequence shown here is derived from an EMBL/GenBank/DDBJ whole genome shotgun (WGS) entry which is preliminary data.</text>
</comment>
<dbReference type="InterPro" id="IPR007401">
    <property type="entry name" value="DUF454"/>
</dbReference>
<evidence type="ECO:0000313" key="3">
    <source>
        <dbReference type="Proteomes" id="UP000648257"/>
    </source>
</evidence>
<dbReference type="PIRSF" id="PIRSF016789">
    <property type="entry name" value="DUF454"/>
    <property type="match status" value="1"/>
</dbReference>
<feature type="transmembrane region" description="Helical" evidence="1">
    <location>
        <begin position="73"/>
        <end position="90"/>
    </location>
</feature>
<name>A0ABR6X428_9BURK</name>
<feature type="transmembrane region" description="Helical" evidence="1">
    <location>
        <begin position="95"/>
        <end position="114"/>
    </location>
</feature>
<dbReference type="RefSeq" id="WP_186922763.1">
    <property type="nucleotide sequence ID" value="NZ_JACOFW010000009.1"/>
</dbReference>
<dbReference type="Pfam" id="PF04304">
    <property type="entry name" value="DUF454"/>
    <property type="match status" value="1"/>
</dbReference>
<dbReference type="EMBL" id="JACOFW010000009">
    <property type="protein sequence ID" value="MBC3807677.1"/>
    <property type="molecule type" value="Genomic_DNA"/>
</dbReference>